<protein>
    <submittedName>
        <fullName evidence="1">Uncharacterized protein</fullName>
    </submittedName>
</protein>
<keyword evidence="2" id="KW-1185">Reference proteome</keyword>
<dbReference type="EMBL" id="BGZK01000566">
    <property type="protein sequence ID" value="GBP50462.1"/>
    <property type="molecule type" value="Genomic_DNA"/>
</dbReference>
<evidence type="ECO:0000313" key="1">
    <source>
        <dbReference type="EMBL" id="GBP50462.1"/>
    </source>
</evidence>
<reference evidence="1 2" key="1">
    <citation type="journal article" date="2019" name="Commun. Biol.">
        <title>The bagworm genome reveals a unique fibroin gene that provides high tensile strength.</title>
        <authorList>
            <person name="Kono N."/>
            <person name="Nakamura H."/>
            <person name="Ohtoshi R."/>
            <person name="Tomita M."/>
            <person name="Numata K."/>
            <person name="Arakawa K."/>
        </authorList>
    </citation>
    <scope>NUCLEOTIDE SEQUENCE [LARGE SCALE GENOMIC DNA]</scope>
</reference>
<dbReference type="Proteomes" id="UP000299102">
    <property type="component" value="Unassembled WGS sequence"/>
</dbReference>
<dbReference type="AlphaFoldDB" id="A0A4C1WIY4"/>
<proteinExistence type="predicted"/>
<comment type="caution">
    <text evidence="1">The sequence shown here is derived from an EMBL/GenBank/DDBJ whole genome shotgun (WGS) entry which is preliminary data.</text>
</comment>
<name>A0A4C1WIY4_EUMVA</name>
<evidence type="ECO:0000313" key="2">
    <source>
        <dbReference type="Proteomes" id="UP000299102"/>
    </source>
</evidence>
<accession>A0A4C1WIY4</accession>
<sequence>MLDRGNADNVDEICVLVLRYLAHDWRDSLMLARDCGVAMREVSEYESVGDYTIWYEESPQVGQNGAMRTPARQMSGGVVERVKRVNETVPTRPVGGGARFLSRMWARHSFRVCQKGLEVPGSSVCNKEIVGHLLTTTSGITSGTTSAVGQYFSTRGMIDPPWFQARHLMKQKSSATSRRRSLDPPPALLALFPCSRASERDKI</sequence>
<gene>
    <name evidence="1" type="ORF">EVAR_96698_1</name>
</gene>
<organism evidence="1 2">
    <name type="scientific">Eumeta variegata</name>
    <name type="common">Bagworm moth</name>
    <name type="synonym">Eumeta japonica</name>
    <dbReference type="NCBI Taxonomy" id="151549"/>
    <lineage>
        <taxon>Eukaryota</taxon>
        <taxon>Metazoa</taxon>
        <taxon>Ecdysozoa</taxon>
        <taxon>Arthropoda</taxon>
        <taxon>Hexapoda</taxon>
        <taxon>Insecta</taxon>
        <taxon>Pterygota</taxon>
        <taxon>Neoptera</taxon>
        <taxon>Endopterygota</taxon>
        <taxon>Lepidoptera</taxon>
        <taxon>Glossata</taxon>
        <taxon>Ditrysia</taxon>
        <taxon>Tineoidea</taxon>
        <taxon>Psychidae</taxon>
        <taxon>Oiketicinae</taxon>
        <taxon>Eumeta</taxon>
    </lineage>
</organism>